<dbReference type="InterPro" id="IPR032396">
    <property type="entry name" value="SAS-6_N"/>
</dbReference>
<gene>
    <name evidence="9" type="ORF">KIN20_003345</name>
</gene>
<dbReference type="InterPro" id="IPR038558">
    <property type="entry name" value="SAS-6_N_sf"/>
</dbReference>
<dbReference type="PANTHER" id="PTHR44281:SF2">
    <property type="entry name" value="SPINDLE ASSEMBLY ABNORMAL PROTEIN 6 HOMOLOG"/>
    <property type="match status" value="1"/>
</dbReference>
<dbReference type="Gene3D" id="2.170.210.20">
    <property type="entry name" value="Spindle assembly abnormal protein 6, N-terminal domain"/>
    <property type="match status" value="1"/>
</dbReference>
<feature type="compositionally biased region" description="Polar residues" evidence="7">
    <location>
        <begin position="474"/>
        <end position="490"/>
    </location>
</feature>
<evidence type="ECO:0000259" key="8">
    <source>
        <dbReference type="Pfam" id="PF16531"/>
    </source>
</evidence>
<evidence type="ECO:0000313" key="10">
    <source>
        <dbReference type="Proteomes" id="UP001196413"/>
    </source>
</evidence>
<dbReference type="PANTHER" id="PTHR44281">
    <property type="entry name" value="SPINDLE ASSEMBLY ABNORMAL PROTEIN 6 HOMOLOG"/>
    <property type="match status" value="1"/>
</dbReference>
<dbReference type="GO" id="GO:0007099">
    <property type="term" value="P:centriole replication"/>
    <property type="evidence" value="ECO:0007669"/>
    <property type="project" value="TreeGrafter"/>
</dbReference>
<dbReference type="Pfam" id="PF16531">
    <property type="entry name" value="SAS-6_N"/>
    <property type="match status" value="1"/>
</dbReference>
<evidence type="ECO:0000256" key="7">
    <source>
        <dbReference type="SAM" id="MobiDB-lite"/>
    </source>
</evidence>
<name>A0AAD5QHD4_PARTN</name>
<reference evidence="9" key="1">
    <citation type="submission" date="2021-06" db="EMBL/GenBank/DDBJ databases">
        <title>Parelaphostrongylus tenuis whole genome reference sequence.</title>
        <authorList>
            <person name="Garwood T.J."/>
            <person name="Larsen P.A."/>
            <person name="Fountain-Jones N.M."/>
            <person name="Garbe J.R."/>
            <person name="Macchietto M.G."/>
            <person name="Kania S.A."/>
            <person name="Gerhold R.W."/>
            <person name="Richards J.E."/>
            <person name="Wolf T.M."/>
        </authorList>
    </citation>
    <scope>NUCLEOTIDE SEQUENCE</scope>
    <source>
        <strain evidence="9">MNPRO001-30</strain>
        <tissue evidence="9">Meninges</tissue>
    </source>
</reference>
<comment type="caution">
    <text evidence="9">The sequence shown here is derived from an EMBL/GenBank/DDBJ whole genome shotgun (WGS) entry which is preliminary data.</text>
</comment>
<evidence type="ECO:0000313" key="9">
    <source>
        <dbReference type="EMBL" id="KAJ1348115.1"/>
    </source>
</evidence>
<evidence type="ECO:0000256" key="1">
    <source>
        <dbReference type="ARBA" id="ARBA00004300"/>
    </source>
</evidence>
<dbReference type="EMBL" id="JAHQIW010000433">
    <property type="protein sequence ID" value="KAJ1348115.1"/>
    <property type="molecule type" value="Genomic_DNA"/>
</dbReference>
<dbReference type="AlphaFoldDB" id="A0AAD5QHD4"/>
<evidence type="ECO:0000256" key="5">
    <source>
        <dbReference type="ARBA" id="ARBA00023306"/>
    </source>
</evidence>
<keyword evidence="5" id="KW-0131">Cell cycle</keyword>
<feature type="region of interest" description="Disordered" evidence="7">
    <location>
        <begin position="466"/>
        <end position="490"/>
    </location>
</feature>
<dbReference type="Gene3D" id="6.10.140.2140">
    <property type="match status" value="1"/>
</dbReference>
<dbReference type="GO" id="GO:0005813">
    <property type="term" value="C:centrosome"/>
    <property type="evidence" value="ECO:0007669"/>
    <property type="project" value="UniProtKB-SubCell"/>
</dbReference>
<comment type="subcellular location">
    <subcellularLocation>
        <location evidence="1">Cytoplasm</location>
        <location evidence="1">Cytoskeleton</location>
        <location evidence="1">Microtubule organizing center</location>
        <location evidence="1">Centrosome</location>
    </subcellularLocation>
</comment>
<protein>
    <recommendedName>
        <fullName evidence="8">Spindle assembly abnormal protein 6 N-terminal domain-containing protein</fullName>
    </recommendedName>
</protein>
<feature type="coiled-coil region" evidence="6">
    <location>
        <begin position="346"/>
        <end position="380"/>
    </location>
</feature>
<evidence type="ECO:0000256" key="6">
    <source>
        <dbReference type="SAM" id="Coils"/>
    </source>
</evidence>
<organism evidence="9 10">
    <name type="scientific">Parelaphostrongylus tenuis</name>
    <name type="common">Meningeal worm</name>
    <dbReference type="NCBI Taxonomy" id="148309"/>
    <lineage>
        <taxon>Eukaryota</taxon>
        <taxon>Metazoa</taxon>
        <taxon>Ecdysozoa</taxon>
        <taxon>Nematoda</taxon>
        <taxon>Chromadorea</taxon>
        <taxon>Rhabditida</taxon>
        <taxon>Rhabditina</taxon>
        <taxon>Rhabditomorpha</taxon>
        <taxon>Strongyloidea</taxon>
        <taxon>Metastrongylidae</taxon>
        <taxon>Parelaphostrongylus</taxon>
    </lineage>
</organism>
<evidence type="ECO:0000256" key="4">
    <source>
        <dbReference type="ARBA" id="ARBA00023212"/>
    </source>
</evidence>
<dbReference type="GO" id="GO:0005814">
    <property type="term" value="C:centriole"/>
    <property type="evidence" value="ECO:0007669"/>
    <property type="project" value="TreeGrafter"/>
</dbReference>
<keyword evidence="10" id="KW-1185">Reference proteome</keyword>
<dbReference type="Proteomes" id="UP001196413">
    <property type="component" value="Unassembled WGS sequence"/>
</dbReference>
<sequence length="490" mass="55792">MAATSEGPSQLFVGSVQVTLLQPNRNGPEYISSVVEVLLKIVERRLDNGEREYRVELSRPDEFEFLYGEGITRTKYQSLAKTWNLNVDFDDFPARIVRLLRERSGASPPVQLTCTLSQDLSVCTFEMVHMIDMYTVRLPIDLKAVRDKELLCHIINNMRSLQKQMDVVNKQKKQAEQQCEELKQIVDELREFRVKSEQKTAELERKVLDAESRIAEEKLRREEFEQDLQLERDERDSALNTIEHLKSELSEAEKKSRELEEELSQCEEECEDLGEKLRDAESLSSRLLSDKKSLIAALDKTKKDLGKANHVISKYLKGELRSENQRSIDESKNEMAADLKVKESLIEDMTASLADYKKKVDDLTTKNQELQDTLQVMEAERARNARVLEMYRTQHRSAVSSVGTSPIYSTFPSPLLNSQTSPLLGCVPATPSTFRNVLGRTLQSSTALATPSMRTTPPVLNRGYLTMADRENVPPTSDTDPQKPQTTATK</sequence>
<proteinExistence type="predicted"/>
<feature type="domain" description="Spindle assembly abnormal protein 6 N-terminal" evidence="8">
    <location>
        <begin position="12"/>
        <end position="128"/>
    </location>
</feature>
<keyword evidence="3 6" id="KW-0175">Coiled coil</keyword>
<keyword evidence="4" id="KW-0206">Cytoskeleton</keyword>
<evidence type="ECO:0000256" key="3">
    <source>
        <dbReference type="ARBA" id="ARBA00023054"/>
    </source>
</evidence>
<feature type="coiled-coil region" evidence="6">
    <location>
        <begin position="158"/>
        <end position="283"/>
    </location>
</feature>
<accession>A0AAD5QHD4</accession>
<keyword evidence="2" id="KW-0963">Cytoplasm</keyword>
<evidence type="ECO:0000256" key="2">
    <source>
        <dbReference type="ARBA" id="ARBA00022490"/>
    </source>
</evidence>